<dbReference type="Pfam" id="PF00172">
    <property type="entry name" value="Zn_clus"/>
    <property type="match status" value="1"/>
</dbReference>
<feature type="region of interest" description="Disordered" evidence="3">
    <location>
        <begin position="803"/>
        <end position="954"/>
    </location>
</feature>
<evidence type="ECO:0000259" key="4">
    <source>
        <dbReference type="PROSITE" id="PS50048"/>
    </source>
</evidence>
<reference evidence="5 6" key="1">
    <citation type="journal article" date="2019" name="Nat. Ecol. Evol.">
        <title>Megaphylogeny resolves global patterns of mushroom evolution.</title>
        <authorList>
            <person name="Varga T."/>
            <person name="Krizsan K."/>
            <person name="Foldi C."/>
            <person name="Dima B."/>
            <person name="Sanchez-Garcia M."/>
            <person name="Sanchez-Ramirez S."/>
            <person name="Szollosi G.J."/>
            <person name="Szarkandi J.G."/>
            <person name="Papp V."/>
            <person name="Albert L."/>
            <person name="Andreopoulos W."/>
            <person name="Angelini C."/>
            <person name="Antonin V."/>
            <person name="Barry K.W."/>
            <person name="Bougher N.L."/>
            <person name="Buchanan P."/>
            <person name="Buyck B."/>
            <person name="Bense V."/>
            <person name="Catcheside P."/>
            <person name="Chovatia M."/>
            <person name="Cooper J."/>
            <person name="Damon W."/>
            <person name="Desjardin D."/>
            <person name="Finy P."/>
            <person name="Geml J."/>
            <person name="Haridas S."/>
            <person name="Hughes K."/>
            <person name="Justo A."/>
            <person name="Karasinski D."/>
            <person name="Kautmanova I."/>
            <person name="Kiss B."/>
            <person name="Kocsube S."/>
            <person name="Kotiranta H."/>
            <person name="LaButti K.M."/>
            <person name="Lechner B.E."/>
            <person name="Liimatainen K."/>
            <person name="Lipzen A."/>
            <person name="Lukacs Z."/>
            <person name="Mihaltcheva S."/>
            <person name="Morgado L.N."/>
            <person name="Niskanen T."/>
            <person name="Noordeloos M.E."/>
            <person name="Ohm R.A."/>
            <person name="Ortiz-Santana B."/>
            <person name="Ovrebo C."/>
            <person name="Racz N."/>
            <person name="Riley R."/>
            <person name="Savchenko A."/>
            <person name="Shiryaev A."/>
            <person name="Soop K."/>
            <person name="Spirin V."/>
            <person name="Szebenyi C."/>
            <person name="Tomsovsky M."/>
            <person name="Tulloss R.E."/>
            <person name="Uehling J."/>
            <person name="Grigoriev I.V."/>
            <person name="Vagvolgyi C."/>
            <person name="Papp T."/>
            <person name="Martin F.M."/>
            <person name="Miettinen O."/>
            <person name="Hibbett D.S."/>
            <person name="Nagy L.G."/>
        </authorList>
    </citation>
    <scope>NUCLEOTIDE SEQUENCE [LARGE SCALE GENOMIC DNA]</scope>
    <source>
        <strain evidence="5 6">FP101781</strain>
    </source>
</reference>
<dbReference type="InterPro" id="IPR007219">
    <property type="entry name" value="XnlR_reg_dom"/>
</dbReference>
<evidence type="ECO:0000256" key="2">
    <source>
        <dbReference type="ARBA" id="ARBA00023242"/>
    </source>
</evidence>
<dbReference type="PROSITE" id="PS50048">
    <property type="entry name" value="ZN2_CY6_FUNGAL_2"/>
    <property type="match status" value="1"/>
</dbReference>
<gene>
    <name evidence="5" type="ORF">FA13DRAFT_1661808</name>
</gene>
<dbReference type="InterPro" id="IPR050987">
    <property type="entry name" value="AtrR-like"/>
</dbReference>
<evidence type="ECO:0000256" key="1">
    <source>
        <dbReference type="ARBA" id="ARBA00022723"/>
    </source>
</evidence>
<dbReference type="InterPro" id="IPR036864">
    <property type="entry name" value="Zn2-C6_fun-type_DNA-bd_sf"/>
</dbReference>
<dbReference type="PANTHER" id="PTHR46910">
    <property type="entry name" value="TRANSCRIPTION FACTOR PDR1"/>
    <property type="match status" value="1"/>
</dbReference>
<dbReference type="OrthoDB" id="4456959at2759"/>
<dbReference type="GO" id="GO:0003677">
    <property type="term" value="F:DNA binding"/>
    <property type="evidence" value="ECO:0007669"/>
    <property type="project" value="InterPro"/>
</dbReference>
<dbReference type="EMBL" id="QPFP01000012">
    <property type="protein sequence ID" value="TEB33473.1"/>
    <property type="molecule type" value="Genomic_DNA"/>
</dbReference>
<feature type="domain" description="Zn(2)-C6 fungal-type" evidence="4">
    <location>
        <begin position="48"/>
        <end position="84"/>
    </location>
</feature>
<feature type="compositionally biased region" description="Polar residues" evidence="3">
    <location>
        <begin position="890"/>
        <end position="909"/>
    </location>
</feature>
<dbReference type="GO" id="GO:0006351">
    <property type="term" value="P:DNA-templated transcription"/>
    <property type="evidence" value="ECO:0007669"/>
    <property type="project" value="InterPro"/>
</dbReference>
<evidence type="ECO:0000313" key="6">
    <source>
        <dbReference type="Proteomes" id="UP000298030"/>
    </source>
</evidence>
<proteinExistence type="predicted"/>
<feature type="region of interest" description="Disordered" evidence="3">
    <location>
        <begin position="1"/>
        <end position="37"/>
    </location>
</feature>
<evidence type="ECO:0000313" key="5">
    <source>
        <dbReference type="EMBL" id="TEB33473.1"/>
    </source>
</evidence>
<dbReference type="Pfam" id="PF04082">
    <property type="entry name" value="Fungal_trans"/>
    <property type="match status" value="1"/>
</dbReference>
<dbReference type="CDD" id="cd12148">
    <property type="entry name" value="fungal_TF_MHR"/>
    <property type="match status" value="1"/>
</dbReference>
<accession>A0A4Y7TH22</accession>
<protein>
    <recommendedName>
        <fullName evidence="4">Zn(2)-C6 fungal-type domain-containing protein</fullName>
    </recommendedName>
</protein>
<dbReference type="SMART" id="SM00066">
    <property type="entry name" value="GAL4"/>
    <property type="match status" value="1"/>
</dbReference>
<dbReference type="PANTHER" id="PTHR46910:SF38">
    <property type="entry name" value="ZN(2)-C6 FUNGAL-TYPE DOMAIN-CONTAINING PROTEIN"/>
    <property type="match status" value="1"/>
</dbReference>
<feature type="compositionally biased region" description="Polar residues" evidence="3">
    <location>
        <begin position="855"/>
        <end position="865"/>
    </location>
</feature>
<keyword evidence="2" id="KW-0539">Nucleus</keyword>
<dbReference type="CDD" id="cd00067">
    <property type="entry name" value="GAL4"/>
    <property type="match status" value="1"/>
</dbReference>
<dbReference type="GO" id="GO:0008270">
    <property type="term" value="F:zinc ion binding"/>
    <property type="evidence" value="ECO:0007669"/>
    <property type="project" value="InterPro"/>
</dbReference>
<dbReference type="Gene3D" id="4.10.240.10">
    <property type="entry name" value="Zn(2)-C6 fungal-type DNA-binding domain"/>
    <property type="match status" value="1"/>
</dbReference>
<evidence type="ECO:0000256" key="3">
    <source>
        <dbReference type="SAM" id="MobiDB-lite"/>
    </source>
</evidence>
<feature type="compositionally biased region" description="Low complexity" evidence="3">
    <location>
        <begin position="812"/>
        <end position="829"/>
    </location>
</feature>
<dbReference type="SUPFAM" id="SSF57701">
    <property type="entry name" value="Zn2/Cys6 DNA-binding domain"/>
    <property type="match status" value="1"/>
</dbReference>
<dbReference type="SMART" id="SM00906">
    <property type="entry name" value="Fungal_trans"/>
    <property type="match status" value="1"/>
</dbReference>
<dbReference type="AlphaFoldDB" id="A0A4Y7TH22"/>
<dbReference type="PROSITE" id="PS00463">
    <property type="entry name" value="ZN2_CY6_FUNGAL_1"/>
    <property type="match status" value="1"/>
</dbReference>
<organism evidence="5 6">
    <name type="scientific">Coprinellus micaceus</name>
    <name type="common">Glistening ink-cap mushroom</name>
    <name type="synonym">Coprinus micaceus</name>
    <dbReference type="NCBI Taxonomy" id="71717"/>
    <lineage>
        <taxon>Eukaryota</taxon>
        <taxon>Fungi</taxon>
        <taxon>Dikarya</taxon>
        <taxon>Basidiomycota</taxon>
        <taxon>Agaricomycotina</taxon>
        <taxon>Agaricomycetes</taxon>
        <taxon>Agaricomycetidae</taxon>
        <taxon>Agaricales</taxon>
        <taxon>Agaricineae</taxon>
        <taxon>Psathyrellaceae</taxon>
        <taxon>Coprinellus</taxon>
    </lineage>
</organism>
<name>A0A4Y7TH22_COPMI</name>
<dbReference type="Proteomes" id="UP000298030">
    <property type="component" value="Unassembled WGS sequence"/>
</dbReference>
<dbReference type="GO" id="GO:0000981">
    <property type="term" value="F:DNA-binding transcription factor activity, RNA polymerase II-specific"/>
    <property type="evidence" value="ECO:0007669"/>
    <property type="project" value="InterPro"/>
</dbReference>
<feature type="compositionally biased region" description="Polar residues" evidence="3">
    <location>
        <begin position="933"/>
        <end position="942"/>
    </location>
</feature>
<dbReference type="InterPro" id="IPR001138">
    <property type="entry name" value="Zn2Cys6_DnaBD"/>
</dbReference>
<keyword evidence="1" id="KW-0479">Metal-binding</keyword>
<keyword evidence="6" id="KW-1185">Reference proteome</keyword>
<comment type="caution">
    <text evidence="5">The sequence shown here is derived from an EMBL/GenBank/DDBJ whole genome shotgun (WGS) entry which is preliminary data.</text>
</comment>
<dbReference type="STRING" id="71717.A0A4Y7TH22"/>
<sequence>MSTSVDLGRFRDDDPGPSTRRTVPFSPGTEPPDEDGGLAVKKRKMARACDTCRKRKVRCDFVELPSGDLQKCLNCFSAKIECTLTEANKPRRSSKDHVKILERQLHRSQKLLELLCPDPRRRAELLEGDPDDIPVGAITPILAMMPSSDIDLVDLEAIAEKTGRNPVDFTDLGTRLQTYKRHTPDESDPQNHQRHENQEDIAEADHLAGIFEQQLKIVDDDNENPPKPFFYGKSSARSMLDQAIKVKREARTALLQGAETEQDSDLGVAGANLSTGEPMNGRRGMPSTNGSDVLEEPPFHFHPARWRPSNWQVHPWEKGAFRTYALTSHATIQHDFPEPSLLESLIDNYFKHINIELPLLHRPTLDKQITGGLHRRDSAFRATVLLVCALGARYSTDPRVRVSEEERRFMEEYRADDEAAGPPHSSGGDPRIQLRNATLLYQARGWKYFDQAWKLMDNHLFLLPPTLYDLQIYCLVTEYLSGASLPQASWVMIGIGIRLGLDVGAHRRSDFSPVEPESVKQEDLRKRAFWVLVSLDRLVSSITGRPCTIHDECIDTDLPIECDDEFWDTPDPAMMFKQPEGKPSKMTAFILTIQLNQILLTCLRALYSFRKAKVIGGLTREQWEDKVVSDIDSALNKWFEDIPPHLRWDPQRSNDEFFMQSAILHASFYNLQILAHRPFIPSPRNPTPATSFPSLAICTRAAKSLIRVGLAQVDRLGEVPSAMPLQLLSASVVLLLKVWEDRRKGKLTEQTFRADLDDLHGCLKILAEAEKRWYTAGKLRDLLQNLIPEGGAMGTVAAELSKGTQQNMDTEPSPGVSSIQSPSSRFSPSPFAPSPQPPFHTGSSAAGLSPMDASSHLTPSPSIQASGPPDDASYEEQASRAAPSAGVNEQWPNFTLSPSESTCAQTPQQFMFRDTQGPGGDPWGGHDVDFYQPPQSQPSVGSAQPHGSLFSSQVYDPGALNESALASAALDPDLYNFGSVDSFASSELDWLQGASFGQASSPFWRGMTMGDPNSMGQSDTLGNNASSTMPFDSWQYLTGLVDLTSRNDLVDHLFPNPPQPGYGSGPPSM</sequence>